<accession>A0A4R7SST5</accession>
<keyword evidence="3" id="KW-0170">Cobalt</keyword>
<evidence type="ECO:0000256" key="3">
    <source>
        <dbReference type="ARBA" id="ARBA00023285"/>
    </source>
</evidence>
<dbReference type="Pfam" id="PF01546">
    <property type="entry name" value="Peptidase_M20"/>
    <property type="match status" value="1"/>
</dbReference>
<proteinExistence type="predicted"/>
<evidence type="ECO:0000256" key="2">
    <source>
        <dbReference type="ARBA" id="ARBA00022801"/>
    </source>
</evidence>
<dbReference type="RefSeq" id="WP_208300248.1">
    <property type="nucleotide sequence ID" value="NZ_SOCA01000001.1"/>
</dbReference>
<dbReference type="InterPro" id="IPR011650">
    <property type="entry name" value="Peptidase_M20_dimer"/>
</dbReference>
<dbReference type="Proteomes" id="UP000295662">
    <property type="component" value="Unassembled WGS sequence"/>
</dbReference>
<name>A0A4R7SST5_9BACT</name>
<dbReference type="Pfam" id="PF07687">
    <property type="entry name" value="M20_dimer"/>
    <property type="match status" value="1"/>
</dbReference>
<organism evidence="5 6">
    <name type="scientific">Prosthecobacter fusiformis</name>
    <dbReference type="NCBI Taxonomy" id="48464"/>
    <lineage>
        <taxon>Bacteria</taxon>
        <taxon>Pseudomonadati</taxon>
        <taxon>Verrucomicrobiota</taxon>
        <taxon>Verrucomicrobiia</taxon>
        <taxon>Verrucomicrobiales</taxon>
        <taxon>Verrucomicrobiaceae</taxon>
        <taxon>Prosthecobacter</taxon>
    </lineage>
</organism>
<dbReference type="InterPro" id="IPR036264">
    <property type="entry name" value="Bact_exopeptidase_dim_dom"/>
</dbReference>
<dbReference type="EMBL" id="SOCA01000001">
    <property type="protein sequence ID" value="TDU81268.1"/>
    <property type="molecule type" value="Genomic_DNA"/>
</dbReference>
<dbReference type="GO" id="GO:0046872">
    <property type="term" value="F:metal ion binding"/>
    <property type="evidence" value="ECO:0007669"/>
    <property type="project" value="UniProtKB-KW"/>
</dbReference>
<keyword evidence="1" id="KW-0479">Metal-binding</keyword>
<dbReference type="InterPro" id="IPR050072">
    <property type="entry name" value="Peptidase_M20A"/>
</dbReference>
<dbReference type="GO" id="GO:0006526">
    <property type="term" value="P:L-arginine biosynthetic process"/>
    <property type="evidence" value="ECO:0007669"/>
    <property type="project" value="TreeGrafter"/>
</dbReference>
<evidence type="ECO:0000256" key="1">
    <source>
        <dbReference type="ARBA" id="ARBA00022723"/>
    </source>
</evidence>
<dbReference type="AlphaFoldDB" id="A0A4R7SST5"/>
<evidence type="ECO:0000313" key="6">
    <source>
        <dbReference type="Proteomes" id="UP000295662"/>
    </source>
</evidence>
<keyword evidence="2" id="KW-0378">Hydrolase</keyword>
<evidence type="ECO:0000259" key="4">
    <source>
        <dbReference type="Pfam" id="PF07687"/>
    </source>
</evidence>
<dbReference type="InterPro" id="IPR002933">
    <property type="entry name" value="Peptidase_M20"/>
</dbReference>
<dbReference type="Gene3D" id="3.40.630.10">
    <property type="entry name" value="Zn peptidases"/>
    <property type="match status" value="1"/>
</dbReference>
<evidence type="ECO:0000313" key="5">
    <source>
        <dbReference type="EMBL" id="TDU81268.1"/>
    </source>
</evidence>
<dbReference type="Gene3D" id="3.30.70.360">
    <property type="match status" value="1"/>
</dbReference>
<dbReference type="PANTHER" id="PTHR43808:SF31">
    <property type="entry name" value="N-ACETYL-L-CITRULLINE DEACETYLASE"/>
    <property type="match status" value="1"/>
</dbReference>
<comment type="caution">
    <text evidence="5">The sequence shown here is derived from an EMBL/GenBank/DDBJ whole genome shotgun (WGS) entry which is preliminary data.</text>
</comment>
<dbReference type="GO" id="GO:0008777">
    <property type="term" value="F:acetylornithine deacetylase activity"/>
    <property type="evidence" value="ECO:0007669"/>
    <property type="project" value="TreeGrafter"/>
</dbReference>
<protein>
    <submittedName>
        <fullName evidence="5">Acetylornithine deacetylase/succinyl-diaminopimelate desuccinylase-like protein</fullName>
    </submittedName>
</protein>
<sequence>MQPITLSTAMSSPLLERLVSLTCDLMHIPSTESYPAERERCFALCRGRLEPLDGVVIREYESQGFGSMVATAAGVEIPDILLVGHLDVIEHPEIEVYQSSIRDGRLWGPGSGDMKGQCAIMLELFCNLQRRFPGLSLGIAFTSDEERGGEDGVRYLFEDVGLRCGLAMVPDGGAIHRVTVEEKGILQVRIRFIGKEGHAAAPWLGPNSLAALAKCLVRLGEHFDALQDDSLDHWYPTCVPTLCSSPNRTINCIPGEAEATIDLRFPPPYTVESLLAIVTEIAGPGAIVEPVATAPATRLAPDPLYLEITERLTGQPAKLVRASGGSDALYISQYGIPVVLSSPIVGNLHRADEWMDLASMELYYRICEQFILEKLQLG</sequence>
<dbReference type="PANTHER" id="PTHR43808">
    <property type="entry name" value="ACETYLORNITHINE DEACETYLASE"/>
    <property type="match status" value="1"/>
</dbReference>
<reference evidence="5 6" key="1">
    <citation type="submission" date="2019-03" db="EMBL/GenBank/DDBJ databases">
        <title>Genomic Encyclopedia of Archaeal and Bacterial Type Strains, Phase II (KMG-II): from individual species to whole genera.</title>
        <authorList>
            <person name="Goeker M."/>
        </authorList>
    </citation>
    <scope>NUCLEOTIDE SEQUENCE [LARGE SCALE GENOMIC DNA]</scope>
    <source>
        <strain evidence="5 6">ATCC 25309</strain>
    </source>
</reference>
<dbReference type="SUPFAM" id="SSF55031">
    <property type="entry name" value="Bacterial exopeptidase dimerisation domain"/>
    <property type="match status" value="1"/>
</dbReference>
<dbReference type="SUPFAM" id="SSF53187">
    <property type="entry name" value="Zn-dependent exopeptidases"/>
    <property type="match status" value="1"/>
</dbReference>
<feature type="domain" description="Peptidase M20 dimerisation" evidence="4">
    <location>
        <begin position="180"/>
        <end position="282"/>
    </location>
</feature>
<keyword evidence="6" id="KW-1185">Reference proteome</keyword>
<gene>
    <name evidence="5" type="ORF">EI77_00571</name>
</gene>